<dbReference type="GeneID" id="34609773"/>
<protein>
    <recommendedName>
        <fullName evidence="4">Hydrophobin</fullName>
    </recommendedName>
</protein>
<proteinExistence type="predicted"/>
<reference evidence="3" key="1">
    <citation type="journal article" date="2017" name="Genome Biol.">
        <title>Comparative genomics reveals high biological diversity and specific adaptations in the industrially and medically important fungal genus Aspergillus.</title>
        <authorList>
            <person name="de Vries R.P."/>
            <person name="Riley R."/>
            <person name="Wiebenga A."/>
            <person name="Aguilar-Osorio G."/>
            <person name="Amillis S."/>
            <person name="Uchima C.A."/>
            <person name="Anderluh G."/>
            <person name="Asadollahi M."/>
            <person name="Askin M."/>
            <person name="Barry K."/>
            <person name="Battaglia E."/>
            <person name="Bayram O."/>
            <person name="Benocci T."/>
            <person name="Braus-Stromeyer S.A."/>
            <person name="Caldana C."/>
            <person name="Canovas D."/>
            <person name="Cerqueira G.C."/>
            <person name="Chen F."/>
            <person name="Chen W."/>
            <person name="Choi C."/>
            <person name="Clum A."/>
            <person name="Dos Santos R.A."/>
            <person name="Damasio A.R."/>
            <person name="Diallinas G."/>
            <person name="Emri T."/>
            <person name="Fekete E."/>
            <person name="Flipphi M."/>
            <person name="Freyberg S."/>
            <person name="Gallo A."/>
            <person name="Gournas C."/>
            <person name="Habgood R."/>
            <person name="Hainaut M."/>
            <person name="Harispe M.L."/>
            <person name="Henrissat B."/>
            <person name="Hilden K.S."/>
            <person name="Hope R."/>
            <person name="Hossain A."/>
            <person name="Karabika E."/>
            <person name="Karaffa L."/>
            <person name="Karanyi Z."/>
            <person name="Krasevec N."/>
            <person name="Kuo A."/>
            <person name="Kusch H."/>
            <person name="LaButti K."/>
            <person name="Lagendijk E.L."/>
            <person name="Lapidus A."/>
            <person name="Levasseur A."/>
            <person name="Lindquist E."/>
            <person name="Lipzen A."/>
            <person name="Logrieco A.F."/>
            <person name="MacCabe A."/>
            <person name="Maekelae M.R."/>
            <person name="Malavazi I."/>
            <person name="Melin P."/>
            <person name="Meyer V."/>
            <person name="Mielnichuk N."/>
            <person name="Miskei M."/>
            <person name="Molnar A.P."/>
            <person name="Mule G."/>
            <person name="Ngan C.Y."/>
            <person name="Orejas M."/>
            <person name="Orosz E."/>
            <person name="Ouedraogo J.P."/>
            <person name="Overkamp K.M."/>
            <person name="Park H.-S."/>
            <person name="Perrone G."/>
            <person name="Piumi F."/>
            <person name="Punt P.J."/>
            <person name="Ram A.F."/>
            <person name="Ramon A."/>
            <person name="Rauscher S."/>
            <person name="Record E."/>
            <person name="Riano-Pachon D.M."/>
            <person name="Robert V."/>
            <person name="Roehrig J."/>
            <person name="Ruller R."/>
            <person name="Salamov A."/>
            <person name="Salih N.S."/>
            <person name="Samson R.A."/>
            <person name="Sandor E."/>
            <person name="Sanguinetti M."/>
            <person name="Schuetze T."/>
            <person name="Sepcic K."/>
            <person name="Shelest E."/>
            <person name="Sherlock G."/>
            <person name="Sophianopoulou V."/>
            <person name="Squina F.M."/>
            <person name="Sun H."/>
            <person name="Susca A."/>
            <person name="Todd R.B."/>
            <person name="Tsang A."/>
            <person name="Unkles S.E."/>
            <person name="van de Wiele N."/>
            <person name="van Rossen-Uffink D."/>
            <person name="Oliveira J.V."/>
            <person name="Vesth T.C."/>
            <person name="Visser J."/>
            <person name="Yu J.-H."/>
            <person name="Zhou M."/>
            <person name="Andersen M.R."/>
            <person name="Archer D.B."/>
            <person name="Baker S.E."/>
            <person name="Benoit I."/>
            <person name="Brakhage A.A."/>
            <person name="Braus G.H."/>
            <person name="Fischer R."/>
            <person name="Frisvad J.C."/>
            <person name="Goldman G.H."/>
            <person name="Houbraken J."/>
            <person name="Oakley B."/>
            <person name="Pocsi I."/>
            <person name="Scazzocchio C."/>
            <person name="Seiboth B."/>
            <person name="vanKuyk P.A."/>
            <person name="Wortman J."/>
            <person name="Dyer P.S."/>
            <person name="Grigoriev I.V."/>
        </authorList>
    </citation>
    <scope>NUCLEOTIDE SEQUENCE [LARGE SCALE GENOMIC DNA]</scope>
    <source>
        <strain evidence="3">CBS 506.65</strain>
    </source>
</reference>
<evidence type="ECO:0000313" key="2">
    <source>
        <dbReference type="EMBL" id="OJJ45731.1"/>
    </source>
</evidence>
<evidence type="ECO:0000313" key="3">
    <source>
        <dbReference type="Proteomes" id="UP000184188"/>
    </source>
</evidence>
<keyword evidence="1" id="KW-0732">Signal</keyword>
<accession>A0A1L9SEW6</accession>
<dbReference type="Proteomes" id="UP000184188">
    <property type="component" value="Unassembled WGS sequence"/>
</dbReference>
<name>A0A1L9SEW6_9EURO</name>
<keyword evidence="3" id="KW-1185">Reference proteome</keyword>
<sequence length="93" mass="10223">MRFALVVLSALSLVSAEKVLYCAFASDNTGMEQKPYCCDSYQPHEHRKETLIGSGCGDPLTKPQGCKGYLKPTCCYTIGQEYICTSDAQLTDE</sequence>
<dbReference type="VEuPathDB" id="FungiDB:ASPZODRAFT_133596"/>
<gene>
    <name evidence="2" type="ORF">ASPZODRAFT_133596</name>
</gene>
<dbReference type="EMBL" id="KV878344">
    <property type="protein sequence ID" value="OJJ45731.1"/>
    <property type="molecule type" value="Genomic_DNA"/>
</dbReference>
<organism evidence="2 3">
    <name type="scientific">Penicilliopsis zonata CBS 506.65</name>
    <dbReference type="NCBI Taxonomy" id="1073090"/>
    <lineage>
        <taxon>Eukaryota</taxon>
        <taxon>Fungi</taxon>
        <taxon>Dikarya</taxon>
        <taxon>Ascomycota</taxon>
        <taxon>Pezizomycotina</taxon>
        <taxon>Eurotiomycetes</taxon>
        <taxon>Eurotiomycetidae</taxon>
        <taxon>Eurotiales</taxon>
        <taxon>Aspergillaceae</taxon>
        <taxon>Penicilliopsis</taxon>
    </lineage>
</organism>
<feature type="chain" id="PRO_5013313156" description="Hydrophobin" evidence="1">
    <location>
        <begin position="17"/>
        <end position="93"/>
    </location>
</feature>
<evidence type="ECO:0000256" key="1">
    <source>
        <dbReference type="SAM" id="SignalP"/>
    </source>
</evidence>
<feature type="signal peptide" evidence="1">
    <location>
        <begin position="1"/>
        <end position="16"/>
    </location>
</feature>
<evidence type="ECO:0008006" key="4">
    <source>
        <dbReference type="Google" id="ProtNLM"/>
    </source>
</evidence>
<dbReference type="AlphaFoldDB" id="A0A1L9SEW6"/>
<dbReference type="OrthoDB" id="4269539at2759"/>
<dbReference type="RefSeq" id="XP_022580241.1">
    <property type="nucleotide sequence ID" value="XM_022723308.1"/>
</dbReference>